<dbReference type="InterPro" id="IPR018391">
    <property type="entry name" value="PQQ_b-propeller_rpt"/>
</dbReference>
<dbReference type="Proteomes" id="UP000185936">
    <property type="component" value="Unassembled WGS sequence"/>
</dbReference>
<dbReference type="PROSITE" id="PS51257">
    <property type="entry name" value="PROKAR_LIPOPROTEIN"/>
    <property type="match status" value="1"/>
</dbReference>
<dbReference type="InterPro" id="IPR015943">
    <property type="entry name" value="WD40/YVTN_repeat-like_dom_sf"/>
</dbReference>
<dbReference type="AlphaFoldDB" id="A0A1N7CEW4"/>
<dbReference type="PANTHER" id="PTHR34512:SF30">
    <property type="entry name" value="OUTER MEMBRANE PROTEIN ASSEMBLY FACTOR BAMB"/>
    <property type="match status" value="1"/>
</dbReference>
<keyword evidence="4" id="KW-1185">Reference proteome</keyword>
<dbReference type="Gene3D" id="2.40.128.630">
    <property type="match status" value="1"/>
</dbReference>
<organism evidence="3 4">
    <name type="scientific">Natronorubrum thiooxidans</name>
    <dbReference type="NCBI Taxonomy" id="308853"/>
    <lineage>
        <taxon>Archaea</taxon>
        <taxon>Methanobacteriati</taxon>
        <taxon>Methanobacteriota</taxon>
        <taxon>Stenosarchaea group</taxon>
        <taxon>Halobacteria</taxon>
        <taxon>Halobacteriales</taxon>
        <taxon>Natrialbaceae</taxon>
        <taxon>Natronorubrum</taxon>
    </lineage>
</organism>
<dbReference type="Gene3D" id="2.40.10.480">
    <property type="match status" value="1"/>
</dbReference>
<evidence type="ECO:0000256" key="1">
    <source>
        <dbReference type="SAM" id="MobiDB-lite"/>
    </source>
</evidence>
<dbReference type="OrthoDB" id="145878at2157"/>
<feature type="region of interest" description="Disordered" evidence="1">
    <location>
        <begin position="23"/>
        <end position="55"/>
    </location>
</feature>
<dbReference type="InterPro" id="IPR002372">
    <property type="entry name" value="PQQ_rpt_dom"/>
</dbReference>
<dbReference type="Pfam" id="PF13360">
    <property type="entry name" value="PQQ_2"/>
    <property type="match status" value="3"/>
</dbReference>
<name>A0A1N7CEW4_9EURY</name>
<feature type="domain" description="Pyrrolo-quinoline quinone repeat" evidence="2">
    <location>
        <begin position="283"/>
        <end position="352"/>
    </location>
</feature>
<dbReference type="SMART" id="SM00564">
    <property type="entry name" value="PQQ"/>
    <property type="match status" value="6"/>
</dbReference>
<dbReference type="SUPFAM" id="SSF50998">
    <property type="entry name" value="Quinoprotein alcohol dehydrogenase-like"/>
    <property type="match status" value="2"/>
</dbReference>
<sequence length="403" mass="43134">MPSTRRALLTSVVAGSAAIAGCSTVTRSPTPDEPPPAGVDELPDPDGHVAGANGSWSGFGCNAANTREVADGEAPVEEVSERWRVETAQTTYHEPVVADGTVYLLEAQSRLRALDADSGDELWTLEDARAVPVVRDGVVYIPSTDTVRALEADTGDPLWEREFEVPGRVTGPATYAGDRLICGAGETVVALEAETGEEEWRRDVFGQVLDHAAFVMGYWVVVATEAGMVYLLSEGSRMGGRRWQLPAVPMAPPSADTDTIYVSCRDGTTYALTDEDGYADEAYWSADTGWTERGICVANGRVFLRGAGTLHALGTDDGTRYWSHDVGGWQHTAPTYGRETVFIGGDALYALDPTPDGVLEDGPAVRFQREFEGRVGPGPVLDNGVLYVVAEVEDGEYALVALE</sequence>
<dbReference type="Gene3D" id="2.130.10.10">
    <property type="entry name" value="YVTN repeat-like/Quinoprotein amine dehydrogenase"/>
    <property type="match status" value="1"/>
</dbReference>
<dbReference type="STRING" id="308853.SAMN05421752_101309"/>
<dbReference type="EMBL" id="FTNR01000001">
    <property type="protein sequence ID" value="SIR62146.1"/>
    <property type="molecule type" value="Genomic_DNA"/>
</dbReference>
<evidence type="ECO:0000313" key="3">
    <source>
        <dbReference type="EMBL" id="SIR62146.1"/>
    </source>
</evidence>
<gene>
    <name evidence="3" type="ORF">SAMN05421752_101309</name>
</gene>
<dbReference type="InterPro" id="IPR011047">
    <property type="entry name" value="Quinoprotein_ADH-like_sf"/>
</dbReference>
<evidence type="ECO:0000259" key="2">
    <source>
        <dbReference type="Pfam" id="PF13360"/>
    </source>
</evidence>
<dbReference type="RefSeq" id="WP_076607411.1">
    <property type="nucleotide sequence ID" value="NZ_FTNR01000001.1"/>
</dbReference>
<accession>A0A1N7CEW4</accession>
<protein>
    <submittedName>
        <fullName evidence="3">Outer membrane protein assembly factor BamB, contains PQQ-like beta-propeller repeat</fullName>
    </submittedName>
</protein>
<reference evidence="4" key="1">
    <citation type="submission" date="2017-01" db="EMBL/GenBank/DDBJ databases">
        <authorList>
            <person name="Varghese N."/>
            <person name="Submissions S."/>
        </authorList>
    </citation>
    <scope>NUCLEOTIDE SEQUENCE [LARGE SCALE GENOMIC DNA]</scope>
    <source>
        <strain evidence="4">type strain: HArc-</strain>
    </source>
</reference>
<feature type="domain" description="Pyrrolo-quinoline quinone repeat" evidence="2">
    <location>
        <begin position="80"/>
        <end position="135"/>
    </location>
</feature>
<proteinExistence type="predicted"/>
<evidence type="ECO:0000313" key="4">
    <source>
        <dbReference type="Proteomes" id="UP000185936"/>
    </source>
</evidence>
<feature type="domain" description="Pyrrolo-quinoline quinone repeat" evidence="2">
    <location>
        <begin position="145"/>
        <end position="277"/>
    </location>
</feature>
<dbReference type="PANTHER" id="PTHR34512">
    <property type="entry name" value="CELL SURFACE PROTEIN"/>
    <property type="match status" value="1"/>
</dbReference>